<evidence type="ECO:0000256" key="5">
    <source>
        <dbReference type="ARBA" id="ARBA00022825"/>
    </source>
</evidence>
<dbReference type="InterPro" id="IPR023827">
    <property type="entry name" value="Peptidase_S8_Asp-AS"/>
</dbReference>
<dbReference type="PROSITE" id="PS00136">
    <property type="entry name" value="SUBTILASE_ASP"/>
    <property type="match status" value="1"/>
</dbReference>
<dbReference type="Pfam" id="PF00082">
    <property type="entry name" value="Peptidase_S8"/>
    <property type="match status" value="1"/>
</dbReference>
<dbReference type="InterPro" id="IPR023828">
    <property type="entry name" value="Peptidase_S8_Ser-AS"/>
</dbReference>
<evidence type="ECO:0000256" key="1">
    <source>
        <dbReference type="ARBA" id="ARBA00011073"/>
    </source>
</evidence>
<accession>A0A0G1HYH2</accession>
<keyword evidence="5 7" id="KW-0720">Serine protease</keyword>
<dbReference type="EMBL" id="LCIH01000003">
    <property type="protein sequence ID" value="KKT52196.1"/>
    <property type="molecule type" value="Genomic_DNA"/>
</dbReference>
<keyword evidence="3" id="KW-0479">Metal-binding</keyword>
<dbReference type="SUPFAM" id="SSF54897">
    <property type="entry name" value="Protease propeptides/inhibitors"/>
    <property type="match status" value="1"/>
</dbReference>
<feature type="signal peptide" evidence="9">
    <location>
        <begin position="1"/>
        <end position="27"/>
    </location>
</feature>
<dbReference type="Gene3D" id="3.30.70.80">
    <property type="entry name" value="Peptidase S8 propeptide/proteinase inhibitor I9"/>
    <property type="match status" value="1"/>
</dbReference>
<dbReference type="GO" id="GO:0004252">
    <property type="term" value="F:serine-type endopeptidase activity"/>
    <property type="evidence" value="ECO:0007669"/>
    <property type="project" value="UniProtKB-UniRule"/>
</dbReference>
<evidence type="ECO:0000256" key="8">
    <source>
        <dbReference type="RuleBase" id="RU003355"/>
    </source>
</evidence>
<reference evidence="12 13" key="1">
    <citation type="journal article" date="2015" name="Nature">
        <title>rRNA introns, odd ribosomes, and small enigmatic genomes across a large radiation of phyla.</title>
        <authorList>
            <person name="Brown C.T."/>
            <person name="Hug L.A."/>
            <person name="Thomas B.C."/>
            <person name="Sharon I."/>
            <person name="Castelle C.J."/>
            <person name="Singh A."/>
            <person name="Wilkins M.J."/>
            <person name="Williams K.H."/>
            <person name="Banfield J.F."/>
        </authorList>
    </citation>
    <scope>NUCLEOTIDE SEQUENCE [LARGE SCALE GENOMIC DNA]</scope>
</reference>
<feature type="domain" description="Inhibitor I9" evidence="11">
    <location>
        <begin position="41"/>
        <end position="107"/>
    </location>
</feature>
<dbReference type="AlphaFoldDB" id="A0A0G1HYH2"/>
<evidence type="ECO:0000256" key="2">
    <source>
        <dbReference type="ARBA" id="ARBA00022670"/>
    </source>
</evidence>
<evidence type="ECO:0000313" key="13">
    <source>
        <dbReference type="Proteomes" id="UP000034006"/>
    </source>
</evidence>
<sequence>MKKAIYFVLSLASGLLINSSMTLIVRAQGHAGVADGNTPDSYIVVFNENVSAPNEHANKMAQKYGLSLTHTYSHAIKGFSATIPDAMLEQIKKDPSVKFVSVDRVVSADVHTQGRPTPSPVPQPTQVIPNGIKRIGRNTANLGTNIGVAVIDTGIDLKHPDLIENIKGNVTCVNRTSTGNDDNGHGTHVAGTIAARDNAFGVIGVAPEANLYAVKVLDKRGNGSWSSVICGIDWVTQQVKDHQNTIQVANMSLGGSGNSDNNCGNTDGDALHQAICRSRDAGITYVVAAGNEKDDAANHVPAAYDDAVITVSALVDTDGLSGGFGGNTNYGNDDTFASFSNFNSNIVDLGAPGVSILSSWKGGGYNTISGTSMATPHVSGAAALYIWSNPQSSWVDVKDSLINVGESLGSGHTDSSYLHPENVVLTKNL</sequence>
<keyword evidence="9" id="KW-0732">Signal</keyword>
<dbReference type="PANTHER" id="PTHR43806:SF11">
    <property type="entry name" value="CEREVISIN-RELATED"/>
    <property type="match status" value="1"/>
</dbReference>
<dbReference type="PRINTS" id="PR00723">
    <property type="entry name" value="SUBTILISIN"/>
</dbReference>
<dbReference type="CDD" id="cd07477">
    <property type="entry name" value="Peptidases_S8_Subtilisin_subset"/>
    <property type="match status" value="1"/>
</dbReference>
<feature type="chain" id="PRO_5002537627" evidence="9">
    <location>
        <begin position="28"/>
        <end position="429"/>
    </location>
</feature>
<evidence type="ECO:0000259" key="10">
    <source>
        <dbReference type="Pfam" id="PF00082"/>
    </source>
</evidence>
<comment type="caution">
    <text evidence="12">The sequence shown here is derived from an EMBL/GenBank/DDBJ whole genome shotgun (WGS) entry which is preliminary data.</text>
</comment>
<dbReference type="Proteomes" id="UP000034006">
    <property type="component" value="Unassembled WGS sequence"/>
</dbReference>
<dbReference type="InterPro" id="IPR036852">
    <property type="entry name" value="Peptidase_S8/S53_dom_sf"/>
</dbReference>
<dbReference type="InterPro" id="IPR034202">
    <property type="entry name" value="Subtilisin_Carlsberg-like"/>
</dbReference>
<dbReference type="InterPro" id="IPR010259">
    <property type="entry name" value="S8pro/Inhibitor_I9"/>
</dbReference>
<evidence type="ECO:0000256" key="7">
    <source>
        <dbReference type="PROSITE-ProRule" id="PRU01240"/>
    </source>
</evidence>
<protein>
    <submittedName>
        <fullName evidence="12">Serine protease</fullName>
    </submittedName>
</protein>
<dbReference type="Gene3D" id="3.40.50.200">
    <property type="entry name" value="Peptidase S8/S53 domain"/>
    <property type="match status" value="1"/>
</dbReference>
<dbReference type="InterPro" id="IPR050131">
    <property type="entry name" value="Peptidase_S8_subtilisin-like"/>
</dbReference>
<evidence type="ECO:0000259" key="11">
    <source>
        <dbReference type="Pfam" id="PF05922"/>
    </source>
</evidence>
<dbReference type="GO" id="GO:0006508">
    <property type="term" value="P:proteolysis"/>
    <property type="evidence" value="ECO:0007669"/>
    <property type="project" value="UniProtKB-KW"/>
</dbReference>
<evidence type="ECO:0000256" key="3">
    <source>
        <dbReference type="ARBA" id="ARBA00022723"/>
    </source>
</evidence>
<dbReference type="PROSITE" id="PS00138">
    <property type="entry name" value="SUBTILASE_SER"/>
    <property type="match status" value="1"/>
</dbReference>
<dbReference type="GO" id="GO:0046872">
    <property type="term" value="F:metal ion binding"/>
    <property type="evidence" value="ECO:0007669"/>
    <property type="project" value="UniProtKB-KW"/>
</dbReference>
<feature type="domain" description="Peptidase S8/S53" evidence="10">
    <location>
        <begin position="143"/>
        <end position="415"/>
    </location>
</feature>
<dbReference type="STRING" id="1618387.UW44_C0003G0039"/>
<evidence type="ECO:0000256" key="9">
    <source>
        <dbReference type="SAM" id="SignalP"/>
    </source>
</evidence>
<dbReference type="GO" id="GO:0005615">
    <property type="term" value="C:extracellular space"/>
    <property type="evidence" value="ECO:0007669"/>
    <property type="project" value="TreeGrafter"/>
</dbReference>
<dbReference type="SUPFAM" id="SSF52743">
    <property type="entry name" value="Subtilisin-like"/>
    <property type="match status" value="1"/>
</dbReference>
<dbReference type="PANTHER" id="PTHR43806">
    <property type="entry name" value="PEPTIDASE S8"/>
    <property type="match status" value="1"/>
</dbReference>
<dbReference type="PROSITE" id="PS00137">
    <property type="entry name" value="SUBTILASE_HIS"/>
    <property type="match status" value="1"/>
</dbReference>
<comment type="similarity">
    <text evidence="1 7 8">Belongs to the peptidase S8 family.</text>
</comment>
<feature type="active site" description="Charge relay system" evidence="6 7">
    <location>
        <position position="372"/>
    </location>
</feature>
<evidence type="ECO:0000313" key="12">
    <source>
        <dbReference type="EMBL" id="KKT52196.1"/>
    </source>
</evidence>
<keyword evidence="2 7" id="KW-0645">Protease</keyword>
<keyword evidence="4 7" id="KW-0378">Hydrolase</keyword>
<proteinExistence type="inferred from homology"/>
<dbReference type="PROSITE" id="PS51892">
    <property type="entry name" value="SUBTILASE"/>
    <property type="match status" value="1"/>
</dbReference>
<organism evidence="12 13">
    <name type="scientific">Candidatus Collierbacteria bacterium GW2011_GWB2_44_22</name>
    <dbReference type="NCBI Taxonomy" id="1618387"/>
    <lineage>
        <taxon>Bacteria</taxon>
        <taxon>Candidatus Collieribacteriota</taxon>
    </lineage>
</organism>
<feature type="active site" description="Charge relay system" evidence="6 7">
    <location>
        <position position="152"/>
    </location>
</feature>
<dbReference type="PATRIC" id="fig|1618387.3.peg.225"/>
<evidence type="ECO:0000256" key="4">
    <source>
        <dbReference type="ARBA" id="ARBA00022801"/>
    </source>
</evidence>
<name>A0A0G1HYH2_9BACT</name>
<dbReference type="InterPro" id="IPR000209">
    <property type="entry name" value="Peptidase_S8/S53_dom"/>
</dbReference>
<feature type="active site" description="Charge relay system" evidence="6 7">
    <location>
        <position position="185"/>
    </location>
</feature>
<dbReference type="InterPro" id="IPR015500">
    <property type="entry name" value="Peptidase_S8_subtilisin-rel"/>
</dbReference>
<dbReference type="InterPro" id="IPR022398">
    <property type="entry name" value="Peptidase_S8_His-AS"/>
</dbReference>
<dbReference type="InterPro" id="IPR037045">
    <property type="entry name" value="S8pro/Inhibitor_I9_sf"/>
</dbReference>
<gene>
    <name evidence="12" type="ORF">UW44_C0003G0039</name>
</gene>
<dbReference type="Pfam" id="PF05922">
    <property type="entry name" value="Inhibitor_I9"/>
    <property type="match status" value="1"/>
</dbReference>
<evidence type="ECO:0000256" key="6">
    <source>
        <dbReference type="PIRSR" id="PIRSR615500-1"/>
    </source>
</evidence>